<dbReference type="AlphaFoldDB" id="A0A2K5E6E8"/>
<protein>
    <submittedName>
        <fullName evidence="1">Uncharacterized protein</fullName>
    </submittedName>
</protein>
<reference evidence="1" key="1">
    <citation type="submission" date="2025-08" db="UniProtKB">
        <authorList>
            <consortium name="Ensembl"/>
        </authorList>
    </citation>
    <scope>IDENTIFICATION</scope>
</reference>
<accession>A0A2K5E6E8</accession>
<dbReference type="GeneTree" id="ENSGT01000000216167"/>
<name>A0A2K5E6E8_AOTNA</name>
<dbReference type="Proteomes" id="UP000233020">
    <property type="component" value="Unplaced"/>
</dbReference>
<proteinExistence type="predicted"/>
<reference evidence="1" key="2">
    <citation type="submission" date="2025-09" db="UniProtKB">
        <authorList>
            <consortium name="Ensembl"/>
        </authorList>
    </citation>
    <scope>IDENTIFICATION</scope>
</reference>
<dbReference type="OMA" id="MAVKGPA"/>
<keyword evidence="2" id="KW-1185">Reference proteome</keyword>
<sequence>MGQSSHSLLDILGFYSPNLQHVGPNPLHLCVFFQKMHFGSERSIFLEGHLLRSLLASMVQKLPSHLSAQPCYLTSALVMAVKGPASSLF</sequence>
<dbReference type="Ensembl" id="ENSANAT00000046838.1">
    <property type="protein sequence ID" value="ENSANAP00000028812.1"/>
    <property type="gene ID" value="ENSANAG00000032228.1"/>
</dbReference>
<organism evidence="1 2">
    <name type="scientific">Aotus nancymaae</name>
    <name type="common">Ma's night monkey</name>
    <dbReference type="NCBI Taxonomy" id="37293"/>
    <lineage>
        <taxon>Eukaryota</taxon>
        <taxon>Metazoa</taxon>
        <taxon>Chordata</taxon>
        <taxon>Craniata</taxon>
        <taxon>Vertebrata</taxon>
        <taxon>Euteleostomi</taxon>
        <taxon>Mammalia</taxon>
        <taxon>Eutheria</taxon>
        <taxon>Euarchontoglires</taxon>
        <taxon>Primates</taxon>
        <taxon>Haplorrhini</taxon>
        <taxon>Platyrrhini</taxon>
        <taxon>Aotidae</taxon>
        <taxon>Aotus</taxon>
    </lineage>
</organism>
<evidence type="ECO:0000313" key="1">
    <source>
        <dbReference type="Ensembl" id="ENSANAP00000028812.1"/>
    </source>
</evidence>
<evidence type="ECO:0000313" key="2">
    <source>
        <dbReference type="Proteomes" id="UP000233020"/>
    </source>
</evidence>